<proteinExistence type="predicted"/>
<keyword evidence="4" id="KW-1185">Reference proteome</keyword>
<dbReference type="Gene3D" id="3.40.50.2000">
    <property type="entry name" value="Glycogen Phosphorylase B"/>
    <property type="match status" value="1"/>
</dbReference>
<dbReference type="GO" id="GO:0009103">
    <property type="term" value="P:lipopolysaccharide biosynthetic process"/>
    <property type="evidence" value="ECO:0007669"/>
    <property type="project" value="TreeGrafter"/>
</dbReference>
<dbReference type="GO" id="GO:0016757">
    <property type="term" value="F:glycosyltransferase activity"/>
    <property type="evidence" value="ECO:0007669"/>
    <property type="project" value="InterPro"/>
</dbReference>
<dbReference type="Proteomes" id="UP000198704">
    <property type="component" value="Unassembled WGS sequence"/>
</dbReference>
<evidence type="ECO:0000313" key="4">
    <source>
        <dbReference type="Proteomes" id="UP000198704"/>
    </source>
</evidence>
<reference evidence="4" key="1">
    <citation type="submission" date="2016-10" db="EMBL/GenBank/DDBJ databases">
        <authorList>
            <person name="Varghese N."/>
            <person name="Submissions S."/>
        </authorList>
    </citation>
    <scope>NUCLEOTIDE SEQUENCE [LARGE SCALE GENOMIC DNA]</scope>
    <source>
        <strain evidence="4">BL47</strain>
    </source>
</reference>
<evidence type="ECO:0000313" key="3">
    <source>
        <dbReference type="EMBL" id="SDM20015.1"/>
    </source>
</evidence>
<dbReference type="CDD" id="cd03809">
    <property type="entry name" value="GT4_MtfB-like"/>
    <property type="match status" value="1"/>
</dbReference>
<evidence type="ECO:0000256" key="1">
    <source>
        <dbReference type="ARBA" id="ARBA00022679"/>
    </source>
</evidence>
<accession>A0A1G9RC76</accession>
<name>A0A1G9RC76_9HYPH</name>
<dbReference type="InterPro" id="IPR001296">
    <property type="entry name" value="Glyco_trans_1"/>
</dbReference>
<dbReference type="EMBL" id="FNHS01000001">
    <property type="protein sequence ID" value="SDM20015.1"/>
    <property type="molecule type" value="Genomic_DNA"/>
</dbReference>
<dbReference type="Pfam" id="PF00534">
    <property type="entry name" value="Glycos_transf_1"/>
    <property type="match status" value="1"/>
</dbReference>
<organism evidence="3 4">
    <name type="scientific">Methylobacterium phyllostachyos</name>
    <dbReference type="NCBI Taxonomy" id="582672"/>
    <lineage>
        <taxon>Bacteria</taxon>
        <taxon>Pseudomonadati</taxon>
        <taxon>Pseudomonadota</taxon>
        <taxon>Alphaproteobacteria</taxon>
        <taxon>Hyphomicrobiales</taxon>
        <taxon>Methylobacteriaceae</taxon>
        <taxon>Methylobacterium</taxon>
    </lineage>
</organism>
<dbReference type="RefSeq" id="WP_091712515.1">
    <property type="nucleotide sequence ID" value="NZ_FNHS01000001.1"/>
</dbReference>
<keyword evidence="1 3" id="KW-0808">Transferase</keyword>
<gene>
    <name evidence="3" type="ORF">SAMN05216360_101164</name>
</gene>
<dbReference type="PANTHER" id="PTHR46401">
    <property type="entry name" value="GLYCOSYLTRANSFERASE WBBK-RELATED"/>
    <property type="match status" value="1"/>
</dbReference>
<dbReference type="OrthoDB" id="9801609at2"/>
<evidence type="ECO:0000259" key="2">
    <source>
        <dbReference type="Pfam" id="PF00534"/>
    </source>
</evidence>
<dbReference type="SUPFAM" id="SSF53756">
    <property type="entry name" value="UDP-Glycosyltransferase/glycogen phosphorylase"/>
    <property type="match status" value="1"/>
</dbReference>
<feature type="domain" description="Glycosyl transferase family 1" evidence="2">
    <location>
        <begin position="185"/>
        <end position="333"/>
    </location>
</feature>
<dbReference type="PANTHER" id="PTHR46401:SF2">
    <property type="entry name" value="GLYCOSYLTRANSFERASE WBBK-RELATED"/>
    <property type="match status" value="1"/>
</dbReference>
<protein>
    <submittedName>
        <fullName evidence="3">Glycosyltransferase involved in cell wall bisynthesis</fullName>
    </submittedName>
</protein>
<dbReference type="STRING" id="582672.SAMN05216360_101164"/>
<sequence length="358" mass="39652">MTPDPKTWNVDFTLALHNRTGKYFYGRDIIDDNTNLIEQVYAWRVPLSGASSYLASRIVDRLWSMEVKAQTWLGIEFSAFGRHRHTIHMDPLTVVAAKLTGDDLVICHDLGVLTHPDLFEPRVTALYRLAYAKIGERRPRMVFVSRASEQAFIKTIGKPMRSSVIYPPLRSDVTAGPESPVEGINTPYLLTVGSLGHRKNQKALIDAFAQSGLHQQGVAYVLCGAHEPGAGDVLKAAEATPGVHVLAYVSDAQLRWLYRKATAFVLVSRLEGFGIPVAEAINHGLIPLVTRESVLEEVAGEAALTADSSSIDEMAAQMRNLVSMPESEKRQRQALLGKAVERFSRAEFKTNWRNELSS</sequence>
<dbReference type="AlphaFoldDB" id="A0A1G9RC76"/>